<evidence type="ECO:0000313" key="2">
    <source>
        <dbReference type="EMBL" id="KAF2425253.1"/>
    </source>
</evidence>
<sequence length="553" mass="62507">MAMPDTQGVLQVIVRLRALLARARELKLAHTIEPPLPSSEFQGDLGLPFGTTRFVAVELAARQLFEELVGTTAIEDSNFVHIWNLLDILSICGDQGQCEPSLVWWLIEELLETQRIDGCRTILDYLESRRERLIAKNFIRQKDIVILRAFNELLRRLSRAEEAVLCGRVFIFLFQSFPLGARSSVNPKGEFHTDNVTTFEKQDRVLDDSDMSIDATPSVGKLAVQPEQTPIIIEPDSSLSEDALYPIFWTMQQVFSNPPTLFREEVFEEFKKGLNATLTKFNEVATVSQGTTESHKSTKRKAEDSENDDEFGNTFNPKYLTSRDLFSLELSDLAFQRHTLVQALILIDFLLSLTDKAKKRLAHITVQKALQYEYTLSEKNAEWAEKTKKAISKYISDGPDGTFYYRMVSTVLSRDKNWVRWKLENCPIITRVPLSSERFNDGTKSAKVACTSRPIRATPGTLDLKFLSAVGNAHSRDTSNISARIPDMQALVTKVSATELDLEMADGEEAELLHDAKASKIWRALRQGSRTKLSLFEKAEDGKDLQVFVETLG</sequence>
<dbReference type="InterPro" id="IPR021861">
    <property type="entry name" value="THO_THOC1"/>
</dbReference>
<dbReference type="Proteomes" id="UP000800235">
    <property type="component" value="Unassembled WGS sequence"/>
</dbReference>
<dbReference type="AlphaFoldDB" id="A0A9P4NK11"/>
<evidence type="ECO:0000313" key="3">
    <source>
        <dbReference type="Proteomes" id="UP000800235"/>
    </source>
</evidence>
<proteinExistence type="predicted"/>
<protein>
    <recommendedName>
        <fullName evidence="4">Nuclear matrix protein</fullName>
    </recommendedName>
</protein>
<name>A0A9P4NK11_9PEZI</name>
<dbReference type="PANTHER" id="PTHR13265:SF0">
    <property type="entry name" value="HPR1"/>
    <property type="match status" value="1"/>
</dbReference>
<dbReference type="Pfam" id="PF11957">
    <property type="entry name" value="efThoc1"/>
    <property type="match status" value="1"/>
</dbReference>
<feature type="region of interest" description="Disordered" evidence="1">
    <location>
        <begin position="289"/>
        <end position="315"/>
    </location>
</feature>
<comment type="caution">
    <text evidence="2">The sequence shown here is derived from an EMBL/GenBank/DDBJ whole genome shotgun (WGS) entry which is preliminary data.</text>
</comment>
<dbReference type="GO" id="GO:0000445">
    <property type="term" value="C:THO complex part of transcription export complex"/>
    <property type="evidence" value="ECO:0007669"/>
    <property type="project" value="TreeGrafter"/>
</dbReference>
<dbReference type="PANTHER" id="PTHR13265">
    <property type="entry name" value="THO COMPLEX SUBUNIT 1"/>
    <property type="match status" value="1"/>
</dbReference>
<dbReference type="EMBL" id="MU007071">
    <property type="protein sequence ID" value="KAF2425253.1"/>
    <property type="molecule type" value="Genomic_DNA"/>
</dbReference>
<reference evidence="2" key="1">
    <citation type="journal article" date="2020" name="Stud. Mycol.">
        <title>101 Dothideomycetes genomes: a test case for predicting lifestyles and emergence of pathogens.</title>
        <authorList>
            <person name="Haridas S."/>
            <person name="Albert R."/>
            <person name="Binder M."/>
            <person name="Bloem J."/>
            <person name="Labutti K."/>
            <person name="Salamov A."/>
            <person name="Andreopoulos B."/>
            <person name="Baker S."/>
            <person name="Barry K."/>
            <person name="Bills G."/>
            <person name="Bluhm B."/>
            <person name="Cannon C."/>
            <person name="Castanera R."/>
            <person name="Culley D."/>
            <person name="Daum C."/>
            <person name="Ezra D."/>
            <person name="Gonzalez J."/>
            <person name="Henrissat B."/>
            <person name="Kuo A."/>
            <person name="Liang C."/>
            <person name="Lipzen A."/>
            <person name="Lutzoni F."/>
            <person name="Magnuson J."/>
            <person name="Mondo S."/>
            <person name="Nolan M."/>
            <person name="Ohm R."/>
            <person name="Pangilinan J."/>
            <person name="Park H.-J."/>
            <person name="Ramirez L."/>
            <person name="Alfaro M."/>
            <person name="Sun H."/>
            <person name="Tritt A."/>
            <person name="Yoshinaga Y."/>
            <person name="Zwiers L.-H."/>
            <person name="Turgeon B."/>
            <person name="Goodwin S."/>
            <person name="Spatafora J."/>
            <person name="Crous P."/>
            <person name="Grigoriev I."/>
        </authorList>
    </citation>
    <scope>NUCLEOTIDE SEQUENCE</scope>
    <source>
        <strain evidence="2">CBS 130266</strain>
    </source>
</reference>
<dbReference type="GO" id="GO:0006406">
    <property type="term" value="P:mRNA export from nucleus"/>
    <property type="evidence" value="ECO:0007669"/>
    <property type="project" value="TreeGrafter"/>
</dbReference>
<organism evidence="2 3">
    <name type="scientific">Tothia fuscella</name>
    <dbReference type="NCBI Taxonomy" id="1048955"/>
    <lineage>
        <taxon>Eukaryota</taxon>
        <taxon>Fungi</taxon>
        <taxon>Dikarya</taxon>
        <taxon>Ascomycota</taxon>
        <taxon>Pezizomycotina</taxon>
        <taxon>Dothideomycetes</taxon>
        <taxon>Pleosporomycetidae</taxon>
        <taxon>Venturiales</taxon>
        <taxon>Cylindrosympodiaceae</taxon>
        <taxon>Tothia</taxon>
    </lineage>
</organism>
<keyword evidence="3" id="KW-1185">Reference proteome</keyword>
<gene>
    <name evidence="2" type="ORF">EJ08DRAFT_700482</name>
</gene>
<evidence type="ECO:0000256" key="1">
    <source>
        <dbReference type="SAM" id="MobiDB-lite"/>
    </source>
</evidence>
<evidence type="ECO:0008006" key="4">
    <source>
        <dbReference type="Google" id="ProtNLM"/>
    </source>
</evidence>
<dbReference type="OrthoDB" id="10257415at2759"/>
<accession>A0A9P4NK11</accession>
<feature type="compositionally biased region" description="Basic and acidic residues" evidence="1">
    <location>
        <begin position="293"/>
        <end position="304"/>
    </location>
</feature>